<feature type="region of interest" description="Disordered" evidence="1">
    <location>
        <begin position="74"/>
        <end position="97"/>
    </location>
</feature>
<feature type="signal peptide" evidence="2">
    <location>
        <begin position="1"/>
        <end position="17"/>
    </location>
</feature>
<proteinExistence type="predicted"/>
<dbReference type="AlphaFoldDB" id="A0A8S3XK42"/>
<comment type="caution">
    <text evidence="3">The sequence shown here is derived from an EMBL/GenBank/DDBJ whole genome shotgun (WGS) entry which is preliminary data.</text>
</comment>
<gene>
    <name evidence="3" type="ORF">PAPOLLO_LOCUS19428</name>
</gene>
<feature type="compositionally biased region" description="Acidic residues" evidence="1">
    <location>
        <begin position="78"/>
        <end position="87"/>
    </location>
</feature>
<keyword evidence="2" id="KW-0732">Signal</keyword>
<protein>
    <submittedName>
        <fullName evidence="3">(apollo) hypothetical protein</fullName>
    </submittedName>
</protein>
<evidence type="ECO:0000256" key="2">
    <source>
        <dbReference type="SAM" id="SignalP"/>
    </source>
</evidence>
<reference evidence="3" key="1">
    <citation type="submission" date="2021-04" db="EMBL/GenBank/DDBJ databases">
        <authorList>
            <person name="Tunstrom K."/>
        </authorList>
    </citation>
    <scope>NUCLEOTIDE SEQUENCE</scope>
</reference>
<dbReference type="OrthoDB" id="7493862at2759"/>
<evidence type="ECO:0000313" key="4">
    <source>
        <dbReference type="Proteomes" id="UP000691718"/>
    </source>
</evidence>
<sequence>MLLPLFVLAVILNMGAKLNNYNIKKHPLDIRVKRDVVENITNNTEAIYEDNSLNDTSHVQNNTFTINETTEALMTSAQDDESEEETNTESSTTVTSADDRFKNCDELVTNKPASEYEKNDDLIVAVICMNHLTLENETHKESGEISEEENVGEKNDQNTEENIEGRKQYDSELPHVSYIEDDRLIKLIYNPGRNNTMLLPSKSLQTKNITEGSSDRVKRNTPYSNNENNYSSYPYPYTNSNGSWIQKLFPRTSFPYARNYSGPVWGVNRFEAKIPSVNKTPFYSKYNSATGHNTIDNVYRQSGEGFSGTYVNYTNLYSNYPNYPNNANSTNIYNPSYNQSNNGFKNLYNSDIYTNNFYNNYNLQNSTSNSTNNINGFNSISPGGNPKYVTPGYNTSNTTGYKVTTTTTPPIIVESCFLCVSVGCPAFFKKIGFMCVPVDEV</sequence>
<accession>A0A8S3XK42</accession>
<name>A0A8S3XK42_PARAO</name>
<dbReference type="EMBL" id="CAJQZP010001208">
    <property type="protein sequence ID" value="CAG5030277.1"/>
    <property type="molecule type" value="Genomic_DNA"/>
</dbReference>
<keyword evidence="4" id="KW-1185">Reference proteome</keyword>
<feature type="compositionally biased region" description="Basic and acidic residues" evidence="1">
    <location>
        <begin position="151"/>
        <end position="168"/>
    </location>
</feature>
<organism evidence="3 4">
    <name type="scientific">Parnassius apollo</name>
    <name type="common">Apollo butterfly</name>
    <name type="synonym">Papilio apollo</name>
    <dbReference type="NCBI Taxonomy" id="110799"/>
    <lineage>
        <taxon>Eukaryota</taxon>
        <taxon>Metazoa</taxon>
        <taxon>Ecdysozoa</taxon>
        <taxon>Arthropoda</taxon>
        <taxon>Hexapoda</taxon>
        <taxon>Insecta</taxon>
        <taxon>Pterygota</taxon>
        <taxon>Neoptera</taxon>
        <taxon>Endopterygota</taxon>
        <taxon>Lepidoptera</taxon>
        <taxon>Glossata</taxon>
        <taxon>Ditrysia</taxon>
        <taxon>Papilionoidea</taxon>
        <taxon>Papilionidae</taxon>
        <taxon>Parnassiinae</taxon>
        <taxon>Parnassini</taxon>
        <taxon>Parnassius</taxon>
        <taxon>Parnassius</taxon>
    </lineage>
</organism>
<feature type="chain" id="PRO_5035938259" evidence="2">
    <location>
        <begin position="18"/>
        <end position="441"/>
    </location>
</feature>
<dbReference type="Proteomes" id="UP000691718">
    <property type="component" value="Unassembled WGS sequence"/>
</dbReference>
<feature type="region of interest" description="Disordered" evidence="1">
    <location>
        <begin position="138"/>
        <end position="168"/>
    </location>
</feature>
<evidence type="ECO:0000256" key="1">
    <source>
        <dbReference type="SAM" id="MobiDB-lite"/>
    </source>
</evidence>
<evidence type="ECO:0000313" key="3">
    <source>
        <dbReference type="EMBL" id="CAG5030277.1"/>
    </source>
</evidence>